<reference evidence="2" key="1">
    <citation type="submission" date="2016-10" db="EMBL/GenBank/DDBJ databases">
        <authorList>
            <person name="Varghese N."/>
            <person name="Submissions S."/>
        </authorList>
    </citation>
    <scope>NUCLEOTIDE SEQUENCE [LARGE SCALE GENOMIC DNA]</scope>
    <source>
        <strain evidence="2">DSM 5918</strain>
    </source>
</reference>
<dbReference type="NCBIfam" id="NF047593">
    <property type="entry name" value="IS66_ISAeme5_TnpA"/>
    <property type="match status" value="1"/>
</dbReference>
<gene>
    <name evidence="1" type="ORF">SAMN04488082_1421</name>
</gene>
<dbReference type="RefSeq" id="WP_092379683.1">
    <property type="nucleotide sequence ID" value="NZ_FORX01000042.1"/>
</dbReference>
<dbReference type="EMBL" id="FORX01000042">
    <property type="protein sequence ID" value="SFK56140.1"/>
    <property type="molecule type" value="Genomic_DNA"/>
</dbReference>
<evidence type="ECO:0008006" key="3">
    <source>
        <dbReference type="Google" id="ProtNLM"/>
    </source>
</evidence>
<accession>A0A1I4AIY7</accession>
<name>A0A1I4AIY7_9BACT</name>
<dbReference type="STRING" id="52560.SAMN04488082_1421"/>
<keyword evidence="2" id="KW-1185">Reference proteome</keyword>
<proteinExistence type="predicted"/>
<dbReference type="OrthoDB" id="8526851at2"/>
<evidence type="ECO:0000313" key="1">
    <source>
        <dbReference type="EMBL" id="SFK56140.1"/>
    </source>
</evidence>
<evidence type="ECO:0000313" key="2">
    <source>
        <dbReference type="Proteomes" id="UP000198635"/>
    </source>
</evidence>
<protein>
    <recommendedName>
        <fullName evidence="3">Transposase</fullName>
    </recommendedName>
</protein>
<dbReference type="Proteomes" id="UP000198635">
    <property type="component" value="Unassembled WGS sequence"/>
</dbReference>
<sequence length="108" mass="12030">MKTQFAQNRAARWMAHVQQWRESGLGKTRYCRENGLALSTFRYWITKSRPSSGGESAAIPALVALPFTFASKAPSIGLMVSNRYAMDIPADFDEATLARLLSVLESRC</sequence>
<organism evidence="1 2">
    <name type="scientific">Desulfomicrobium apsheronum</name>
    <dbReference type="NCBI Taxonomy" id="52560"/>
    <lineage>
        <taxon>Bacteria</taxon>
        <taxon>Pseudomonadati</taxon>
        <taxon>Thermodesulfobacteriota</taxon>
        <taxon>Desulfovibrionia</taxon>
        <taxon>Desulfovibrionales</taxon>
        <taxon>Desulfomicrobiaceae</taxon>
        <taxon>Desulfomicrobium</taxon>
    </lineage>
</organism>
<dbReference type="AlphaFoldDB" id="A0A1I4AIY7"/>